<dbReference type="RefSeq" id="WP_044498817.1">
    <property type="nucleotide sequence ID" value="NZ_LK391969.1"/>
</dbReference>
<dbReference type="NCBIfam" id="NF001204">
    <property type="entry name" value="PRK00166.1"/>
    <property type="match status" value="1"/>
</dbReference>
<dbReference type="InterPro" id="IPR029052">
    <property type="entry name" value="Metallo-depent_PP-like"/>
</dbReference>
<evidence type="ECO:0000256" key="8">
    <source>
        <dbReference type="ARBA" id="ARBA00049417"/>
    </source>
</evidence>
<dbReference type="EMBL" id="LM997413">
    <property type="protein sequence ID" value="CEA03660.1"/>
    <property type="molecule type" value="Genomic_DNA"/>
</dbReference>
<evidence type="ECO:0000313" key="10">
    <source>
        <dbReference type="EMBL" id="CEA03660.1"/>
    </source>
</evidence>
<organism evidence="10">
    <name type="scientific">Pseudomonas saudimassiliensis</name>
    <dbReference type="NCBI Taxonomy" id="1461581"/>
    <lineage>
        <taxon>Bacteria</taxon>
        <taxon>Pseudomonadati</taxon>
        <taxon>Pseudomonadota</taxon>
        <taxon>Gammaproteobacteria</taxon>
        <taxon>Pseudomonadales</taxon>
        <taxon>Pseudomonadaceae</taxon>
        <taxon>Pseudomonas</taxon>
    </lineage>
</organism>
<dbReference type="Pfam" id="PF00149">
    <property type="entry name" value="Metallophos"/>
    <property type="match status" value="1"/>
</dbReference>
<accession>A0A078MBM4</accession>
<proteinExistence type="inferred from homology"/>
<comment type="similarity">
    <text evidence="2">Belongs to the Ap4A hydrolase family.</text>
</comment>
<evidence type="ECO:0000259" key="9">
    <source>
        <dbReference type="Pfam" id="PF00149"/>
    </source>
</evidence>
<dbReference type="OrthoDB" id="9807890at2"/>
<dbReference type="Gene3D" id="3.60.21.10">
    <property type="match status" value="1"/>
</dbReference>
<dbReference type="AlphaFoldDB" id="A0A078MBM4"/>
<evidence type="ECO:0000256" key="3">
    <source>
        <dbReference type="ARBA" id="ARBA00012506"/>
    </source>
</evidence>
<protein>
    <recommendedName>
        <fullName evidence="3">bis(5'-nucleosyl)-tetraphosphatase (symmetrical)</fullName>
        <ecNumber evidence="3">3.6.1.41</ecNumber>
    </recommendedName>
    <alternativeName>
        <fullName evidence="6">Ap4A hydrolase</fullName>
    </alternativeName>
    <alternativeName>
        <fullName evidence="5">Diadenosine 5',5'''-P1,P4-tetraphosphate pyrophosphohydrolase</fullName>
    </alternativeName>
    <alternativeName>
        <fullName evidence="7">Diadenosine tetraphosphatase</fullName>
    </alternativeName>
</protein>
<dbReference type="PIRSF" id="PIRSF000903">
    <property type="entry name" value="B5n-ttraPtase_sm"/>
    <property type="match status" value="1"/>
</dbReference>
<dbReference type="NCBIfam" id="TIGR00668">
    <property type="entry name" value="apaH"/>
    <property type="match status" value="1"/>
</dbReference>
<evidence type="ECO:0000256" key="4">
    <source>
        <dbReference type="ARBA" id="ARBA00022801"/>
    </source>
</evidence>
<name>A0A078MBM4_9PSED</name>
<gene>
    <name evidence="10" type="primary">apaH</name>
    <name evidence="10" type="ORF">BN1049_01193</name>
</gene>
<dbReference type="InterPro" id="IPR004843">
    <property type="entry name" value="Calcineurin-like_PHP"/>
</dbReference>
<dbReference type="PATRIC" id="fig|1461581.3.peg.1169"/>
<comment type="catalytic activity">
    <reaction evidence="8">
        <text>P(1),P(4)-bis(5'-adenosyl) tetraphosphate + H2O = 2 ADP + 2 H(+)</text>
        <dbReference type="Rhea" id="RHEA:24252"/>
        <dbReference type="ChEBI" id="CHEBI:15377"/>
        <dbReference type="ChEBI" id="CHEBI:15378"/>
        <dbReference type="ChEBI" id="CHEBI:58141"/>
        <dbReference type="ChEBI" id="CHEBI:456216"/>
        <dbReference type="EC" id="3.6.1.41"/>
    </reaction>
</comment>
<dbReference type="PANTHER" id="PTHR40942:SF4">
    <property type="entry name" value="CYTOCHROME C5"/>
    <property type="match status" value="1"/>
</dbReference>
<dbReference type="InterPro" id="IPR004617">
    <property type="entry name" value="ApaH"/>
</dbReference>
<sequence length="270" mass="30340">MTVYAVGDIQGCLKPLQCLLQEVDFNPSRDTLWAAGDLVNRGPSSLETLRFLDNLGNACLSVLGNHDLHLLAVAYDVKRLRKSDTLRPILEAPDRERLLRNLRERPLAHLDVARGVIMTHAGIPPIWSPEETVSFAAEVEAVLRCDEQLPWFLDEMYGNEPARWHPDLDGTRRLRVITNYLTRMRFCSADGTLDLKAKEAADRAPKGFSPWFTLPRRAPEIRVIFGHWAALEGKVDVPGIHALDTGCVWGNSLTLMNVDTGEKHQCDCDH</sequence>
<dbReference type="CDD" id="cd07422">
    <property type="entry name" value="MPP_ApaH"/>
    <property type="match status" value="1"/>
</dbReference>
<evidence type="ECO:0000256" key="5">
    <source>
        <dbReference type="ARBA" id="ARBA00031248"/>
    </source>
</evidence>
<dbReference type="SUPFAM" id="SSF56300">
    <property type="entry name" value="Metallo-dependent phosphatases"/>
    <property type="match status" value="1"/>
</dbReference>
<reference evidence="10" key="1">
    <citation type="submission" date="2014-07" db="EMBL/GenBank/DDBJ databases">
        <authorList>
            <person name="Urmite Genomes Urmite Genomes"/>
        </authorList>
    </citation>
    <scope>NUCLEOTIDE SEQUENCE</scope>
    <source>
        <strain evidence="10">12M76_air</strain>
    </source>
</reference>
<evidence type="ECO:0000256" key="6">
    <source>
        <dbReference type="ARBA" id="ARBA00032248"/>
    </source>
</evidence>
<dbReference type="GO" id="GO:0008803">
    <property type="term" value="F:bis(5'-nucleosyl)-tetraphosphatase (symmetrical) activity"/>
    <property type="evidence" value="ECO:0007669"/>
    <property type="project" value="UniProtKB-EC"/>
</dbReference>
<keyword evidence="4" id="KW-0378">Hydrolase</keyword>
<evidence type="ECO:0000256" key="1">
    <source>
        <dbReference type="ARBA" id="ARBA00003413"/>
    </source>
</evidence>
<feature type="domain" description="Calcineurin-like phosphoesterase" evidence="9">
    <location>
        <begin position="1"/>
        <end position="135"/>
    </location>
</feature>
<evidence type="ECO:0000256" key="7">
    <source>
        <dbReference type="ARBA" id="ARBA00033210"/>
    </source>
</evidence>
<dbReference type="PANTHER" id="PTHR40942">
    <property type="match status" value="1"/>
</dbReference>
<evidence type="ECO:0000256" key="2">
    <source>
        <dbReference type="ARBA" id="ARBA00005419"/>
    </source>
</evidence>
<comment type="function">
    <text evidence="1">Hydrolyzes diadenosine 5',5'''-P1,P4-tetraphosphate to yield ADP.</text>
</comment>
<dbReference type="EMBL" id="LK391969">
    <property type="protein sequence ID" value="CEF26266.1"/>
    <property type="molecule type" value="Genomic_DNA"/>
</dbReference>
<dbReference type="EC" id="3.6.1.41" evidence="3"/>